<dbReference type="Gene3D" id="1.20.5.190">
    <property type="match status" value="2"/>
</dbReference>
<dbReference type="KEGG" id="amj:109280253"/>
<evidence type="ECO:0000256" key="1">
    <source>
        <dbReference type="SAM" id="MobiDB-lite"/>
    </source>
</evidence>
<gene>
    <name evidence="2" type="primary">IQCF5</name>
    <name evidence="2" type="ORF">Y1Q_0005477</name>
</gene>
<protein>
    <submittedName>
        <fullName evidence="2">IQ domain-containing protein F5</fullName>
    </submittedName>
</protein>
<sequence length="201" mass="22821">MGTQTSKAPVDVKALKDISKKKDPKEKPDIQALAGGDGAQKESSATASPPEQLGCLDQGAVTGEEVIAPAEPPAEKKDPRDQSAITIQSWWRGQLVRRTLHHATLSVLVIQRWWRQVAFKQREERRVKALMTYMRTEKATVLLQSLVRRWLARTQYKKYQRAALVLQNSWRQYTYHRESMVWAGKKMADEAVDLIIEIAVG</sequence>
<dbReference type="InterPro" id="IPR000048">
    <property type="entry name" value="IQ_motif_EF-hand-BS"/>
</dbReference>
<dbReference type="Proteomes" id="UP000050525">
    <property type="component" value="Unassembled WGS sequence"/>
</dbReference>
<dbReference type="AlphaFoldDB" id="A0A151MF25"/>
<name>A0A151MF25_ALLMI</name>
<feature type="region of interest" description="Disordered" evidence="1">
    <location>
        <begin position="1"/>
        <end position="59"/>
    </location>
</feature>
<dbReference type="InterPro" id="IPR039887">
    <property type="entry name" value="IQCF"/>
</dbReference>
<dbReference type="GO" id="GO:0005516">
    <property type="term" value="F:calmodulin binding"/>
    <property type="evidence" value="ECO:0007669"/>
    <property type="project" value="TreeGrafter"/>
</dbReference>
<dbReference type="GeneID" id="109280253"/>
<dbReference type="eggNOG" id="ENOG502SR3N">
    <property type="taxonomic scope" value="Eukaryota"/>
</dbReference>
<evidence type="ECO:0000313" key="3">
    <source>
        <dbReference type="Proteomes" id="UP000050525"/>
    </source>
</evidence>
<comment type="caution">
    <text evidence="2">The sequence shown here is derived from an EMBL/GenBank/DDBJ whole genome shotgun (WGS) entry which is preliminary data.</text>
</comment>
<evidence type="ECO:0000313" key="2">
    <source>
        <dbReference type="EMBL" id="KYO22980.1"/>
    </source>
</evidence>
<keyword evidence="3" id="KW-1185">Reference proteome</keyword>
<dbReference type="OrthoDB" id="9821394at2759"/>
<dbReference type="Pfam" id="PF00612">
    <property type="entry name" value="IQ"/>
    <property type="match status" value="2"/>
</dbReference>
<reference evidence="2 3" key="1">
    <citation type="journal article" date="2012" name="Genome Biol.">
        <title>Sequencing three crocodilian genomes to illuminate the evolution of archosaurs and amniotes.</title>
        <authorList>
            <person name="St John J.A."/>
            <person name="Braun E.L."/>
            <person name="Isberg S.R."/>
            <person name="Miles L.G."/>
            <person name="Chong A.Y."/>
            <person name="Gongora J."/>
            <person name="Dalzell P."/>
            <person name="Moran C."/>
            <person name="Bed'hom B."/>
            <person name="Abzhanov A."/>
            <person name="Burgess S.C."/>
            <person name="Cooksey A.M."/>
            <person name="Castoe T.A."/>
            <person name="Crawford N.G."/>
            <person name="Densmore L.D."/>
            <person name="Drew J.C."/>
            <person name="Edwards S.V."/>
            <person name="Faircloth B.C."/>
            <person name="Fujita M.K."/>
            <person name="Greenwold M.J."/>
            <person name="Hoffmann F.G."/>
            <person name="Howard J.M."/>
            <person name="Iguchi T."/>
            <person name="Janes D.E."/>
            <person name="Khan S.Y."/>
            <person name="Kohno S."/>
            <person name="de Koning A.J."/>
            <person name="Lance S.L."/>
            <person name="McCarthy F.M."/>
            <person name="McCormack J.E."/>
            <person name="Merchant M.E."/>
            <person name="Peterson D.G."/>
            <person name="Pollock D.D."/>
            <person name="Pourmand N."/>
            <person name="Raney B.J."/>
            <person name="Roessler K.A."/>
            <person name="Sanford J.R."/>
            <person name="Sawyer R.H."/>
            <person name="Schmidt C.J."/>
            <person name="Triplett E.W."/>
            <person name="Tuberville T.D."/>
            <person name="Venegas-Anaya M."/>
            <person name="Howard J.T."/>
            <person name="Jarvis E.D."/>
            <person name="Guillette L.J.Jr."/>
            <person name="Glenn T.C."/>
            <person name="Green R.E."/>
            <person name="Ray D.A."/>
        </authorList>
    </citation>
    <scope>NUCLEOTIDE SEQUENCE [LARGE SCALE GENOMIC DNA]</scope>
    <source>
        <strain evidence="2">KSC_2009_1</strain>
    </source>
</reference>
<proteinExistence type="predicted"/>
<feature type="compositionally biased region" description="Basic and acidic residues" evidence="1">
    <location>
        <begin position="13"/>
        <end position="29"/>
    </location>
</feature>
<dbReference type="EMBL" id="AKHW03006215">
    <property type="protein sequence ID" value="KYO22980.1"/>
    <property type="molecule type" value="Genomic_DNA"/>
</dbReference>
<dbReference type="STRING" id="8496.A0A151MF25"/>
<organism evidence="2 3">
    <name type="scientific">Alligator mississippiensis</name>
    <name type="common">American alligator</name>
    <dbReference type="NCBI Taxonomy" id="8496"/>
    <lineage>
        <taxon>Eukaryota</taxon>
        <taxon>Metazoa</taxon>
        <taxon>Chordata</taxon>
        <taxon>Craniata</taxon>
        <taxon>Vertebrata</taxon>
        <taxon>Euteleostomi</taxon>
        <taxon>Archelosauria</taxon>
        <taxon>Archosauria</taxon>
        <taxon>Crocodylia</taxon>
        <taxon>Alligatoridae</taxon>
        <taxon>Alligatorinae</taxon>
        <taxon>Alligator</taxon>
    </lineage>
</organism>
<dbReference type="PANTHER" id="PTHR21633:SF10">
    <property type="entry name" value="IQ MOTIF CONTAINING F4"/>
    <property type="match status" value="1"/>
</dbReference>
<dbReference type="PROSITE" id="PS50096">
    <property type="entry name" value="IQ"/>
    <property type="match status" value="2"/>
</dbReference>
<accession>A0A151MF25</accession>
<dbReference type="SMART" id="SM00015">
    <property type="entry name" value="IQ"/>
    <property type="match status" value="3"/>
</dbReference>
<dbReference type="PANTHER" id="PTHR21633">
    <property type="entry name" value="IQ MOTIF CONTAINING F"/>
    <property type="match status" value="1"/>
</dbReference>